<dbReference type="InterPro" id="IPR011042">
    <property type="entry name" value="6-blade_b-propeller_TolB-like"/>
</dbReference>
<evidence type="ECO:0000313" key="10">
    <source>
        <dbReference type="RefSeq" id="XP_022106839.1"/>
    </source>
</evidence>
<keyword evidence="2" id="KW-0479">Metal-binding</keyword>
<accession>A0A8B7ZN28</accession>
<dbReference type="GO" id="GO:0008270">
    <property type="term" value="F:zinc ion binding"/>
    <property type="evidence" value="ECO:0007669"/>
    <property type="project" value="UniProtKB-KW"/>
</dbReference>
<dbReference type="Pfam" id="PF00643">
    <property type="entry name" value="zf-B_box"/>
    <property type="match status" value="1"/>
</dbReference>
<keyword evidence="9" id="KW-1185">Reference proteome</keyword>
<dbReference type="InterPro" id="IPR017907">
    <property type="entry name" value="Znf_RING_CS"/>
</dbReference>
<dbReference type="Proteomes" id="UP000694845">
    <property type="component" value="Unplaced"/>
</dbReference>
<feature type="domain" description="B box-type" evidence="8">
    <location>
        <begin position="189"/>
        <end position="232"/>
    </location>
</feature>
<dbReference type="OMA" id="DIFVAGH"/>
<dbReference type="Pfam" id="PF13445">
    <property type="entry name" value="zf-RING_UBOX"/>
    <property type="match status" value="1"/>
</dbReference>
<dbReference type="PROSITE" id="PS50119">
    <property type="entry name" value="ZF_BBOX"/>
    <property type="match status" value="2"/>
</dbReference>
<dbReference type="SUPFAM" id="SSF57845">
    <property type="entry name" value="B-box zinc-binding domain"/>
    <property type="match status" value="1"/>
</dbReference>
<dbReference type="SUPFAM" id="SSF101898">
    <property type="entry name" value="NHL repeat"/>
    <property type="match status" value="1"/>
</dbReference>
<keyword evidence="1" id="KW-0597">Phosphoprotein</keyword>
<keyword evidence="4" id="KW-0862">Zinc</keyword>
<dbReference type="KEGG" id="aplc:110987967"/>
<evidence type="ECO:0000256" key="1">
    <source>
        <dbReference type="ARBA" id="ARBA00022553"/>
    </source>
</evidence>
<dbReference type="CDD" id="cd19757">
    <property type="entry name" value="Bbox1"/>
    <property type="match status" value="1"/>
</dbReference>
<feature type="domain" description="RING-type" evidence="7">
    <location>
        <begin position="55"/>
        <end position="99"/>
    </location>
</feature>
<dbReference type="Gene3D" id="3.30.40.10">
    <property type="entry name" value="Zinc/RING finger domain, C3HC4 (zinc finger)"/>
    <property type="match status" value="1"/>
</dbReference>
<gene>
    <name evidence="10" type="primary">LOC110987967</name>
</gene>
<dbReference type="SMART" id="SM00184">
    <property type="entry name" value="RING"/>
    <property type="match status" value="1"/>
</dbReference>
<dbReference type="PANTHER" id="PTHR25462:SF296">
    <property type="entry name" value="MEIOTIC P26, ISOFORM F"/>
    <property type="match status" value="1"/>
</dbReference>
<dbReference type="GeneID" id="110987967"/>
<protein>
    <submittedName>
        <fullName evidence="10">E3 ubiquitin-protein ligase TRIM33-like</fullName>
    </submittedName>
</protein>
<evidence type="ECO:0000256" key="4">
    <source>
        <dbReference type="ARBA" id="ARBA00022833"/>
    </source>
</evidence>
<keyword evidence="6" id="KW-0175">Coiled coil</keyword>
<dbReference type="PROSITE" id="PS00518">
    <property type="entry name" value="ZF_RING_1"/>
    <property type="match status" value="1"/>
</dbReference>
<dbReference type="AlphaFoldDB" id="A0A8B7ZN28"/>
<evidence type="ECO:0000259" key="8">
    <source>
        <dbReference type="PROSITE" id="PS50119"/>
    </source>
</evidence>
<dbReference type="RefSeq" id="XP_022106839.1">
    <property type="nucleotide sequence ID" value="XM_022251147.1"/>
</dbReference>
<dbReference type="PROSITE" id="PS50089">
    <property type="entry name" value="ZF_RING_2"/>
    <property type="match status" value="1"/>
</dbReference>
<dbReference type="SUPFAM" id="SSF57850">
    <property type="entry name" value="RING/U-box"/>
    <property type="match status" value="1"/>
</dbReference>
<evidence type="ECO:0000313" key="9">
    <source>
        <dbReference type="Proteomes" id="UP000694845"/>
    </source>
</evidence>
<feature type="coiled-coil region" evidence="6">
    <location>
        <begin position="268"/>
        <end position="310"/>
    </location>
</feature>
<reference evidence="10" key="1">
    <citation type="submission" date="2025-08" db="UniProtKB">
        <authorList>
            <consortium name="RefSeq"/>
        </authorList>
    </citation>
    <scope>IDENTIFICATION</scope>
</reference>
<keyword evidence="3 5" id="KW-0863">Zinc-finger</keyword>
<dbReference type="Gene3D" id="2.120.10.30">
    <property type="entry name" value="TolB, C-terminal domain"/>
    <property type="match status" value="1"/>
</dbReference>
<organism evidence="9 10">
    <name type="scientific">Acanthaster planci</name>
    <name type="common">Crown-of-thorns starfish</name>
    <dbReference type="NCBI Taxonomy" id="133434"/>
    <lineage>
        <taxon>Eukaryota</taxon>
        <taxon>Metazoa</taxon>
        <taxon>Echinodermata</taxon>
        <taxon>Eleutherozoa</taxon>
        <taxon>Asterozoa</taxon>
        <taxon>Asteroidea</taxon>
        <taxon>Valvatacea</taxon>
        <taxon>Valvatida</taxon>
        <taxon>Acanthasteridae</taxon>
        <taxon>Acanthaster</taxon>
    </lineage>
</organism>
<dbReference type="InterPro" id="IPR001841">
    <property type="entry name" value="Znf_RING"/>
</dbReference>
<evidence type="ECO:0000256" key="2">
    <source>
        <dbReference type="ARBA" id="ARBA00022723"/>
    </source>
</evidence>
<dbReference type="OrthoDB" id="342730at2759"/>
<dbReference type="InterPro" id="IPR000315">
    <property type="entry name" value="Znf_B-box"/>
</dbReference>
<feature type="domain" description="B box-type" evidence="8">
    <location>
        <begin position="133"/>
        <end position="180"/>
    </location>
</feature>
<dbReference type="PANTHER" id="PTHR25462">
    <property type="entry name" value="BONUS, ISOFORM C-RELATED"/>
    <property type="match status" value="1"/>
</dbReference>
<dbReference type="Gene3D" id="3.30.160.60">
    <property type="entry name" value="Classic Zinc Finger"/>
    <property type="match status" value="1"/>
</dbReference>
<dbReference type="InterPro" id="IPR027370">
    <property type="entry name" value="Znf-RING_euk"/>
</dbReference>
<evidence type="ECO:0000256" key="3">
    <source>
        <dbReference type="ARBA" id="ARBA00022771"/>
    </source>
</evidence>
<evidence type="ECO:0000259" key="7">
    <source>
        <dbReference type="PROSITE" id="PS50089"/>
    </source>
</evidence>
<name>A0A8B7ZN28_ACAPL</name>
<dbReference type="Pfam" id="PF22586">
    <property type="entry name" value="ANCHR-like_BBOX"/>
    <property type="match status" value="1"/>
</dbReference>
<evidence type="ECO:0000256" key="6">
    <source>
        <dbReference type="SAM" id="Coils"/>
    </source>
</evidence>
<proteinExistence type="predicted"/>
<dbReference type="InterPro" id="IPR013083">
    <property type="entry name" value="Znf_RING/FYVE/PHD"/>
</dbReference>
<dbReference type="SMART" id="SM00336">
    <property type="entry name" value="BBOX"/>
    <property type="match status" value="2"/>
</dbReference>
<dbReference type="InterPro" id="IPR047153">
    <property type="entry name" value="TRIM45/56/19-like"/>
</dbReference>
<evidence type="ECO:0000256" key="5">
    <source>
        <dbReference type="PROSITE-ProRule" id="PRU00024"/>
    </source>
</evidence>
<sequence>MCTGNQLRYAAGGTCQEQLLTVRGETIKGAAMATGAPVQESGETGNLNHDPLEHCPICLQRFTEPKMLDCLHSYCLKCLEDILPNKHRNPVNIQCPVCKQNTILPEQGIDGLVSCSSLASLMVVDEEEEAAPRSKVMCEACDLGQEAVSRCVDCEDYLCRDCQDAHQRMLKMRSHKVLALHDVDLMASKDIPKCSNHTGQDLSFFCETCQVLICAACTVVAHSQPEHRYVSVEEATQSFRQEIDKQLAKVEHVRLEQKSARDSTQHSRDRLESLIIQAKRKVSEKANEYYACIQQQEKILQDRIDQIKQKRAVEIDISLTNQQQILDNTERRLDMVRSFVVKANTYELLAKKKTVLSGIQGVKAVHYQDHSLLHGLSYLDFEPGSAPIVEPLGTLLLEEQWKLTKEFGNFKMARGVAANSRGHIAVVDSERNFLVVITDPKGREQRRNSVGVQMEKLRKPFSVCINTLDQLIIIDSPQVMVFDKDLKYLFQFMPSRGDKEGESQTNLTALAVDQEDQIAVGDRGRGVITLHITDGTLICTIPSPTVENQLAVSLCPNRCLIYSSYADNRLTSVDYDGRVIFSVDTLARAKFRNPTGICCSLTGDIFVAGHLDEKDQSGIYYFNPVGEYLGCLALGLCNPLSMALTPNGELAVADKLTVKVYHRI</sequence>